<comment type="similarity">
    <text evidence="1">Belongs to the cytidine and deoxycytidylate deaminase family. ADAT2 subfamily.</text>
</comment>
<dbReference type="InterPro" id="IPR016193">
    <property type="entry name" value="Cytidine_deaminase-like"/>
</dbReference>
<evidence type="ECO:0000313" key="10">
    <source>
        <dbReference type="EMBL" id="OLP54541.1"/>
    </source>
</evidence>
<evidence type="ECO:0000259" key="9">
    <source>
        <dbReference type="PROSITE" id="PS51747"/>
    </source>
</evidence>
<evidence type="ECO:0000256" key="3">
    <source>
        <dbReference type="ARBA" id="ARBA00022694"/>
    </source>
</evidence>
<feature type="binding site" evidence="8">
    <location>
        <position position="51"/>
    </location>
    <ligand>
        <name>Zn(2+)</name>
        <dbReference type="ChEBI" id="CHEBI:29105"/>
        <note>catalytic</note>
    </ligand>
</feature>
<protein>
    <recommendedName>
        <fullName evidence="8">tRNA-specific adenosine deaminase</fullName>
        <ecNumber evidence="8">3.5.4.33</ecNumber>
    </recommendedName>
</protein>
<keyword evidence="3 8" id="KW-0819">tRNA processing</keyword>
<feature type="binding site" evidence="8">
    <location>
        <position position="81"/>
    </location>
    <ligand>
        <name>Zn(2+)</name>
        <dbReference type="ChEBI" id="CHEBI:29105"/>
        <note>catalytic</note>
    </ligand>
</feature>
<name>A0A1Q9AH32_9HYPH</name>
<dbReference type="CDD" id="cd01285">
    <property type="entry name" value="nucleoside_deaminase"/>
    <property type="match status" value="1"/>
</dbReference>
<dbReference type="Gene3D" id="3.40.140.10">
    <property type="entry name" value="Cytidine Deaminase, domain 2"/>
    <property type="match status" value="1"/>
</dbReference>
<evidence type="ECO:0000256" key="2">
    <source>
        <dbReference type="ARBA" id="ARBA00011738"/>
    </source>
</evidence>
<reference evidence="10 11" key="1">
    <citation type="submission" date="2016-09" db="EMBL/GenBank/DDBJ databases">
        <title>Rhizobium sp. nov., a novel species isolated from the rice rhizosphere.</title>
        <authorList>
            <person name="Zhao J."/>
            <person name="Zhang X."/>
        </authorList>
    </citation>
    <scope>NUCLEOTIDE SEQUENCE [LARGE SCALE GENOMIC DNA]</scope>
    <source>
        <strain evidence="10 11">MH17</strain>
    </source>
</reference>
<accession>A0A1Q9AH32</accession>
<proteinExistence type="inferred from homology"/>
<dbReference type="Proteomes" id="UP000186143">
    <property type="component" value="Unassembled WGS sequence"/>
</dbReference>
<dbReference type="GO" id="GO:0052717">
    <property type="term" value="F:tRNA-specific adenosine-34 deaminase activity"/>
    <property type="evidence" value="ECO:0007669"/>
    <property type="project" value="UniProtKB-UniRule"/>
</dbReference>
<feature type="active site" description="Proton donor" evidence="8">
    <location>
        <position position="53"/>
    </location>
</feature>
<dbReference type="PROSITE" id="PS51747">
    <property type="entry name" value="CYT_DCMP_DEAMINASES_2"/>
    <property type="match status" value="1"/>
</dbReference>
<evidence type="ECO:0000313" key="11">
    <source>
        <dbReference type="Proteomes" id="UP000186143"/>
    </source>
</evidence>
<dbReference type="STRING" id="1672749.BJF92_03845"/>
<dbReference type="EMBL" id="MKIO01000033">
    <property type="protein sequence ID" value="OLP54541.1"/>
    <property type="molecule type" value="Genomic_DNA"/>
</dbReference>
<dbReference type="InterPro" id="IPR016192">
    <property type="entry name" value="APOBEC/CMP_deaminase_Zn-bd"/>
</dbReference>
<evidence type="ECO:0000256" key="6">
    <source>
        <dbReference type="ARBA" id="ARBA00022833"/>
    </source>
</evidence>
<dbReference type="SUPFAM" id="SSF53927">
    <property type="entry name" value="Cytidine deaminase-like"/>
    <property type="match status" value="1"/>
</dbReference>
<evidence type="ECO:0000256" key="5">
    <source>
        <dbReference type="ARBA" id="ARBA00022801"/>
    </source>
</evidence>
<sequence length="147" mass="15583">MRGGFMDRALKQAEAAAARGEVPVGAVVVLDGTIIAEAGNRTREKLDVTAHAEIEAIRQAAQIIGSERLTDADLYVTLEPCAMCAAAISFARIRRLYYGAEDVKGGAVDNGPRFFAQATCHHAPEVYSGLAASDAADLLTAFFAARR</sequence>
<dbReference type="AlphaFoldDB" id="A0A1Q9AH32"/>
<comment type="subunit">
    <text evidence="2 8">Homodimer.</text>
</comment>
<organism evidence="10 11">
    <name type="scientific">Xaviernesmea rhizosphaerae</name>
    <dbReference type="NCBI Taxonomy" id="1672749"/>
    <lineage>
        <taxon>Bacteria</taxon>
        <taxon>Pseudomonadati</taxon>
        <taxon>Pseudomonadota</taxon>
        <taxon>Alphaproteobacteria</taxon>
        <taxon>Hyphomicrobiales</taxon>
        <taxon>Rhizobiaceae</taxon>
        <taxon>Rhizobium/Agrobacterium group</taxon>
        <taxon>Xaviernesmea</taxon>
    </lineage>
</organism>
<dbReference type="Pfam" id="PF14437">
    <property type="entry name" value="MafB19-deam"/>
    <property type="match status" value="1"/>
</dbReference>
<dbReference type="OrthoDB" id="9802676at2"/>
<dbReference type="EC" id="3.5.4.33" evidence="8"/>
<keyword evidence="5 8" id="KW-0378">Hydrolase</keyword>
<comment type="catalytic activity">
    <reaction evidence="7 8">
        <text>adenosine(34) in tRNA + H2O + H(+) = inosine(34) in tRNA + NH4(+)</text>
        <dbReference type="Rhea" id="RHEA:43168"/>
        <dbReference type="Rhea" id="RHEA-COMP:10373"/>
        <dbReference type="Rhea" id="RHEA-COMP:10374"/>
        <dbReference type="ChEBI" id="CHEBI:15377"/>
        <dbReference type="ChEBI" id="CHEBI:15378"/>
        <dbReference type="ChEBI" id="CHEBI:28938"/>
        <dbReference type="ChEBI" id="CHEBI:74411"/>
        <dbReference type="ChEBI" id="CHEBI:82852"/>
        <dbReference type="EC" id="3.5.4.33"/>
    </reaction>
</comment>
<keyword evidence="6 8" id="KW-0862">Zinc</keyword>
<evidence type="ECO:0000256" key="7">
    <source>
        <dbReference type="ARBA" id="ARBA00048045"/>
    </source>
</evidence>
<dbReference type="PROSITE" id="PS00903">
    <property type="entry name" value="CYT_DCMP_DEAMINASES_1"/>
    <property type="match status" value="1"/>
</dbReference>
<dbReference type="PANTHER" id="PTHR11079:SF202">
    <property type="entry name" value="TRNA-SPECIFIC ADENOSINE DEAMINASE"/>
    <property type="match status" value="1"/>
</dbReference>
<dbReference type="InterPro" id="IPR002125">
    <property type="entry name" value="CMP_dCMP_dom"/>
</dbReference>
<evidence type="ECO:0000256" key="8">
    <source>
        <dbReference type="HAMAP-Rule" id="MF_00972"/>
    </source>
</evidence>
<evidence type="ECO:0000256" key="4">
    <source>
        <dbReference type="ARBA" id="ARBA00022723"/>
    </source>
</evidence>
<dbReference type="HAMAP" id="MF_00972">
    <property type="entry name" value="tRNA_aden_deaminase"/>
    <property type="match status" value="1"/>
</dbReference>
<dbReference type="InterPro" id="IPR058535">
    <property type="entry name" value="MafB19-deam"/>
</dbReference>
<dbReference type="GO" id="GO:0002100">
    <property type="term" value="P:tRNA wobble adenosine to inosine editing"/>
    <property type="evidence" value="ECO:0007669"/>
    <property type="project" value="UniProtKB-UniRule"/>
</dbReference>
<feature type="domain" description="CMP/dCMP-type deaminase" evidence="9">
    <location>
        <begin position="1"/>
        <end position="109"/>
    </location>
</feature>
<dbReference type="GO" id="GO:0008270">
    <property type="term" value="F:zinc ion binding"/>
    <property type="evidence" value="ECO:0007669"/>
    <property type="project" value="UniProtKB-UniRule"/>
</dbReference>
<feature type="binding site" evidence="8">
    <location>
        <position position="84"/>
    </location>
    <ligand>
        <name>Zn(2+)</name>
        <dbReference type="ChEBI" id="CHEBI:29105"/>
        <note>catalytic</note>
    </ligand>
</feature>
<gene>
    <name evidence="8" type="primary">tadA</name>
    <name evidence="10" type="ORF">BJF92_03845</name>
</gene>
<comment type="caution">
    <text evidence="10">The sequence shown here is derived from an EMBL/GenBank/DDBJ whole genome shotgun (WGS) entry which is preliminary data.</text>
</comment>
<comment type="cofactor">
    <cofactor evidence="8">
        <name>Zn(2+)</name>
        <dbReference type="ChEBI" id="CHEBI:29105"/>
    </cofactor>
    <text evidence="8">Binds 1 zinc ion per subunit.</text>
</comment>
<keyword evidence="4 8" id="KW-0479">Metal-binding</keyword>
<dbReference type="PANTHER" id="PTHR11079">
    <property type="entry name" value="CYTOSINE DEAMINASE FAMILY MEMBER"/>
    <property type="match status" value="1"/>
</dbReference>
<dbReference type="InterPro" id="IPR028883">
    <property type="entry name" value="tRNA_aden_deaminase"/>
</dbReference>
<comment type="function">
    <text evidence="8">Catalyzes the deamination of adenosine to inosine at the wobble position 34 of tRNA(Arg2).</text>
</comment>
<evidence type="ECO:0000256" key="1">
    <source>
        <dbReference type="ARBA" id="ARBA00010669"/>
    </source>
</evidence>